<accession>A0A9W8ZQM4</accession>
<comment type="caution">
    <text evidence="1">The sequence shown here is derived from an EMBL/GenBank/DDBJ whole genome shotgun (WGS) entry which is preliminary data.</text>
</comment>
<dbReference type="Proteomes" id="UP001150238">
    <property type="component" value="Unassembled WGS sequence"/>
</dbReference>
<dbReference type="AlphaFoldDB" id="A0A9W8ZQM4"/>
<name>A0A9W8ZQM4_9AGAR</name>
<evidence type="ECO:0000313" key="1">
    <source>
        <dbReference type="EMBL" id="KAJ4464223.1"/>
    </source>
</evidence>
<organism evidence="1 2">
    <name type="scientific">Lentinula lateritia</name>
    <dbReference type="NCBI Taxonomy" id="40482"/>
    <lineage>
        <taxon>Eukaryota</taxon>
        <taxon>Fungi</taxon>
        <taxon>Dikarya</taxon>
        <taxon>Basidiomycota</taxon>
        <taxon>Agaricomycotina</taxon>
        <taxon>Agaricomycetes</taxon>
        <taxon>Agaricomycetidae</taxon>
        <taxon>Agaricales</taxon>
        <taxon>Marasmiineae</taxon>
        <taxon>Omphalotaceae</taxon>
        <taxon>Lentinula</taxon>
    </lineage>
</organism>
<sequence length="304" mass="31983">MLEAGVQALYDDAAALWGHVQVLRVEGSDYPYSHSSSSSSNINSSSEFLSSSSYHSSDVSFSNQTDPAMILSVVNVLSTAIKANAAVVLQILDKLLALGVEQRTIVEGVLEEEDSATSSVGVAGGDMMNTRGTNGVRRWEESVRWSKRVSRDVDRDVSKRMSHQRSSMVKVRPASILPASVGPGAQGGGGYGGGAPTALQPGYNMLRYGGYEGQTHEVYDEYGRGSSSLPVSQMVGGGVTAPGIVGSDGDDELGLEDAFLRPQRPIRLEPIRFQGPQSPDAYGVPASQIIQGGQGKLQASGSSA</sequence>
<reference evidence="1" key="2">
    <citation type="journal article" date="2023" name="Proc. Natl. Acad. Sci. U.S.A.">
        <title>A global phylogenomic analysis of the shiitake genus Lentinula.</title>
        <authorList>
            <person name="Sierra-Patev S."/>
            <person name="Min B."/>
            <person name="Naranjo-Ortiz M."/>
            <person name="Looney B."/>
            <person name="Konkel Z."/>
            <person name="Slot J.C."/>
            <person name="Sakamoto Y."/>
            <person name="Steenwyk J.L."/>
            <person name="Rokas A."/>
            <person name="Carro J."/>
            <person name="Camarero S."/>
            <person name="Ferreira P."/>
            <person name="Molpeceres G."/>
            <person name="Ruiz-Duenas F.J."/>
            <person name="Serrano A."/>
            <person name="Henrissat B."/>
            <person name="Drula E."/>
            <person name="Hughes K.W."/>
            <person name="Mata J.L."/>
            <person name="Ishikawa N.K."/>
            <person name="Vargas-Isla R."/>
            <person name="Ushijima S."/>
            <person name="Smith C.A."/>
            <person name="Donoghue J."/>
            <person name="Ahrendt S."/>
            <person name="Andreopoulos W."/>
            <person name="He G."/>
            <person name="LaButti K."/>
            <person name="Lipzen A."/>
            <person name="Ng V."/>
            <person name="Riley R."/>
            <person name="Sandor L."/>
            <person name="Barry K."/>
            <person name="Martinez A.T."/>
            <person name="Xiao Y."/>
            <person name="Gibbons J.G."/>
            <person name="Terashima K."/>
            <person name="Grigoriev I.V."/>
            <person name="Hibbett D."/>
        </authorList>
    </citation>
    <scope>NUCLEOTIDE SEQUENCE</scope>
    <source>
        <strain evidence="1">Sp2 HRB7682 ss15</strain>
    </source>
</reference>
<dbReference type="EMBL" id="JANVFS010000061">
    <property type="protein sequence ID" value="KAJ4464223.1"/>
    <property type="molecule type" value="Genomic_DNA"/>
</dbReference>
<reference evidence="1" key="1">
    <citation type="submission" date="2022-08" db="EMBL/GenBank/DDBJ databases">
        <authorList>
            <consortium name="DOE Joint Genome Institute"/>
            <person name="Min B."/>
            <person name="Riley R."/>
            <person name="Sierra-Patev S."/>
            <person name="Naranjo-Ortiz M."/>
            <person name="Looney B."/>
            <person name="Konkel Z."/>
            <person name="Slot J.C."/>
            <person name="Sakamoto Y."/>
            <person name="Steenwyk J.L."/>
            <person name="Rokas A."/>
            <person name="Carro J."/>
            <person name="Camarero S."/>
            <person name="Ferreira P."/>
            <person name="Molpeceres G."/>
            <person name="Ruiz-Duenas F.J."/>
            <person name="Serrano A."/>
            <person name="Henrissat B."/>
            <person name="Drula E."/>
            <person name="Hughes K.W."/>
            <person name="Mata J.L."/>
            <person name="Ishikawa N.K."/>
            <person name="Vargas-Isla R."/>
            <person name="Ushijima S."/>
            <person name="Smith C.A."/>
            <person name="Ahrendt S."/>
            <person name="Andreopoulos W."/>
            <person name="He G."/>
            <person name="Labutti K."/>
            <person name="Lipzen A."/>
            <person name="Ng V."/>
            <person name="Sandor L."/>
            <person name="Barry K."/>
            <person name="Martinez A.T."/>
            <person name="Xiao Y."/>
            <person name="Gibbons J.G."/>
            <person name="Terashima K."/>
            <person name="Hibbett D.S."/>
            <person name="Grigoriev I.V."/>
        </authorList>
    </citation>
    <scope>NUCLEOTIDE SEQUENCE</scope>
    <source>
        <strain evidence="1">Sp2 HRB7682 ss15</strain>
    </source>
</reference>
<proteinExistence type="predicted"/>
<protein>
    <submittedName>
        <fullName evidence="1">Uncharacterized protein</fullName>
    </submittedName>
</protein>
<evidence type="ECO:0000313" key="2">
    <source>
        <dbReference type="Proteomes" id="UP001150238"/>
    </source>
</evidence>
<gene>
    <name evidence="1" type="ORF">C8J55DRAFT_286756</name>
</gene>